<protein>
    <recommendedName>
        <fullName evidence="4">Macroglobulin domain-containing protein</fullName>
    </recommendedName>
</protein>
<dbReference type="Gene3D" id="2.60.40.1930">
    <property type="match status" value="1"/>
</dbReference>
<organism evidence="2 3">
    <name type="scientific">Neotamlana sedimentorum</name>
    <dbReference type="NCBI Taxonomy" id="1435349"/>
    <lineage>
        <taxon>Bacteria</taxon>
        <taxon>Pseudomonadati</taxon>
        <taxon>Bacteroidota</taxon>
        <taxon>Flavobacteriia</taxon>
        <taxon>Flavobacteriales</taxon>
        <taxon>Flavobacteriaceae</taxon>
        <taxon>Neotamlana</taxon>
    </lineage>
</organism>
<keyword evidence="1" id="KW-0732">Signal</keyword>
<dbReference type="PATRIC" id="fig|1435349.4.peg.2570"/>
<dbReference type="STRING" id="1435349.PW52_07915"/>
<dbReference type="AlphaFoldDB" id="A0A0D7WD41"/>
<name>A0A0D7WD41_9FLAO</name>
<feature type="signal peptide" evidence="1">
    <location>
        <begin position="1"/>
        <end position="32"/>
    </location>
</feature>
<evidence type="ECO:0008006" key="4">
    <source>
        <dbReference type="Google" id="ProtNLM"/>
    </source>
</evidence>
<feature type="chain" id="PRO_5002325663" description="Macroglobulin domain-containing protein" evidence="1">
    <location>
        <begin position="33"/>
        <end position="760"/>
    </location>
</feature>
<reference evidence="2 3" key="1">
    <citation type="submission" date="2014-11" db="EMBL/GenBank/DDBJ databases">
        <title>Tamlana sedimentorum sp. nov., isolated from shallow sand sediments of the Sea of Japan.</title>
        <authorList>
            <person name="Romanenko L.A."/>
        </authorList>
    </citation>
    <scope>NUCLEOTIDE SEQUENCE [LARGE SCALE GENOMIC DNA]</scope>
    <source>
        <strain evidence="2 3">JCM 19808</strain>
    </source>
</reference>
<proteinExistence type="predicted"/>
<dbReference type="Proteomes" id="UP000032578">
    <property type="component" value="Unassembled WGS sequence"/>
</dbReference>
<evidence type="ECO:0000313" key="3">
    <source>
        <dbReference type="Proteomes" id="UP000032578"/>
    </source>
</evidence>
<gene>
    <name evidence="2" type="ORF">PW52_07915</name>
</gene>
<comment type="caution">
    <text evidence="2">The sequence shown here is derived from an EMBL/GenBank/DDBJ whole genome shotgun (WGS) entry which is preliminary data.</text>
</comment>
<accession>A0A0D7WD41</accession>
<evidence type="ECO:0000313" key="2">
    <source>
        <dbReference type="EMBL" id="KJD35662.1"/>
    </source>
</evidence>
<evidence type="ECO:0000256" key="1">
    <source>
        <dbReference type="SAM" id="SignalP"/>
    </source>
</evidence>
<sequence>MTSKKAIQYINNHRTIKLLALLCLLFSHIAFSQAEEKIPQFLTKNLRELSNKQDSDVVYLQTDKDKYFTEEQVWFKGTVLDSRTNTPSNKSHILFVQLIEEKTDKPVWEEKYEIENGFVDGHLFLADSLASGSYRLAGYSSHSFFKNQNDFYALKKISILEGEGETKKEEPQDAPVHFTTFPEGGHLVSGLESRLAFKAVNPKGYPVEVSGTLFENGQALLDFESAHAGMGSFIFTPDANKTYRIQINSQKDAKIEAFPKVRAQGKVLHYLGANQKDAYFKITQSPGQAEEKIYVRLQAKGVPSQVVVGYIKDELKLRIPIEDLPQGIAEVTLFGKDLAPVAERLIYANAHKKLYINAQLDKSEYQTKGKVRLKLSVTDQARTPAIAHLGLRVFGHLYKNTSDTKTIETHYHLSSQLKGRLYAPSYYFAAKNTNRNAALDLLLQTQGWRAYQWSETNLKEKGDNEPLVFDYYKGRLLNSTGDMYQMIKACTFTGDSLKQFKPLMTDSLGRFTVDSSYFKYVEHDYLYLQAPYSGKITYPLQLDDNYFDAINNSRNTNVLKHPVCLSKTIMKRPESFILTSKHNELDKVTVKTKKNRFGNKQSQKLKTLLSYDYVCHMNVFNCRMHGIQSNSRRPVEGEFYNEEQTGKLIRYPDILDVYIRMDNLDELMQRMNTKRIKGFYEKKEFYQPVYDKDYIDDGFPDRRNTLFWKPDIITDAQGEAIIEFYCSDINSLYLGEIEGVSGSGQLGLTGFEFTVTKRED</sequence>
<keyword evidence="3" id="KW-1185">Reference proteome</keyword>
<dbReference type="OrthoDB" id="679547at2"/>
<dbReference type="EMBL" id="JTDW01000005">
    <property type="protein sequence ID" value="KJD35662.1"/>
    <property type="molecule type" value="Genomic_DNA"/>
</dbReference>
<dbReference type="RefSeq" id="WP_044632396.1">
    <property type="nucleotide sequence ID" value="NZ_JTDW01000005.1"/>
</dbReference>